<keyword evidence="1" id="KW-0812">Transmembrane</keyword>
<accession>A0A6A4GYD0</accession>
<protein>
    <recommendedName>
        <fullName evidence="4">Major facilitator superfamily (MFS) profile domain-containing protein</fullName>
    </recommendedName>
</protein>
<dbReference type="Proteomes" id="UP000799118">
    <property type="component" value="Unassembled WGS sequence"/>
</dbReference>
<keyword evidence="3" id="KW-1185">Reference proteome</keyword>
<evidence type="ECO:0000256" key="1">
    <source>
        <dbReference type="SAM" id="Phobius"/>
    </source>
</evidence>
<dbReference type="EMBL" id="ML769642">
    <property type="protein sequence ID" value="KAE9390892.1"/>
    <property type="molecule type" value="Genomic_DNA"/>
</dbReference>
<feature type="transmembrane region" description="Helical" evidence="1">
    <location>
        <begin position="33"/>
        <end position="53"/>
    </location>
</feature>
<organism evidence="2 3">
    <name type="scientific">Gymnopus androsaceus JB14</name>
    <dbReference type="NCBI Taxonomy" id="1447944"/>
    <lineage>
        <taxon>Eukaryota</taxon>
        <taxon>Fungi</taxon>
        <taxon>Dikarya</taxon>
        <taxon>Basidiomycota</taxon>
        <taxon>Agaricomycotina</taxon>
        <taxon>Agaricomycetes</taxon>
        <taxon>Agaricomycetidae</taxon>
        <taxon>Agaricales</taxon>
        <taxon>Marasmiineae</taxon>
        <taxon>Omphalotaceae</taxon>
        <taxon>Gymnopus</taxon>
    </lineage>
</organism>
<name>A0A6A4GYD0_9AGAR</name>
<evidence type="ECO:0000313" key="2">
    <source>
        <dbReference type="EMBL" id="KAE9390892.1"/>
    </source>
</evidence>
<reference evidence="2" key="1">
    <citation type="journal article" date="2019" name="Environ. Microbiol.">
        <title>Fungal ecological strategies reflected in gene transcription - a case study of two litter decomposers.</title>
        <authorList>
            <person name="Barbi F."/>
            <person name="Kohler A."/>
            <person name="Barry K."/>
            <person name="Baskaran P."/>
            <person name="Daum C."/>
            <person name="Fauchery L."/>
            <person name="Ihrmark K."/>
            <person name="Kuo A."/>
            <person name="LaButti K."/>
            <person name="Lipzen A."/>
            <person name="Morin E."/>
            <person name="Grigoriev I.V."/>
            <person name="Henrissat B."/>
            <person name="Lindahl B."/>
            <person name="Martin F."/>
        </authorList>
    </citation>
    <scope>NUCLEOTIDE SEQUENCE</scope>
    <source>
        <strain evidence="2">JB14</strain>
    </source>
</reference>
<keyword evidence="1" id="KW-0472">Membrane</keyword>
<evidence type="ECO:0000313" key="3">
    <source>
        <dbReference type="Proteomes" id="UP000799118"/>
    </source>
</evidence>
<sequence length="94" mass="10466">MCMVSSIQAKAGRSDSELALAIIKIADWLGWRWAFLIRTPLFVLFILLITFKLEYDTSGVGKNAVQVLKRIDYLGSITLLITVSSPTPMMCSLL</sequence>
<proteinExistence type="predicted"/>
<gene>
    <name evidence="2" type="ORF">BT96DRAFT_331199</name>
</gene>
<dbReference type="OrthoDB" id="3437016at2759"/>
<evidence type="ECO:0008006" key="4">
    <source>
        <dbReference type="Google" id="ProtNLM"/>
    </source>
</evidence>
<keyword evidence="1" id="KW-1133">Transmembrane helix</keyword>
<dbReference type="AlphaFoldDB" id="A0A6A4GYD0"/>